<keyword evidence="3" id="KW-0285">Flavoprotein</keyword>
<dbReference type="RefSeq" id="XP_017028933.1">
    <property type="nucleotide sequence ID" value="XM_017173444.3"/>
</dbReference>
<keyword evidence="4 5" id="KW-0274">FAD</keyword>
<dbReference type="PANTHER" id="PTHR11552">
    <property type="entry name" value="GLUCOSE-METHANOL-CHOLINE GMC OXIDOREDUCTASE"/>
    <property type="match status" value="1"/>
</dbReference>
<evidence type="ECO:0000313" key="9">
    <source>
        <dbReference type="RefSeq" id="XP_017028933.1"/>
    </source>
</evidence>
<evidence type="ECO:0000256" key="3">
    <source>
        <dbReference type="ARBA" id="ARBA00022630"/>
    </source>
</evidence>
<evidence type="ECO:0000256" key="2">
    <source>
        <dbReference type="ARBA" id="ARBA00010790"/>
    </source>
</evidence>
<dbReference type="AlphaFoldDB" id="A0A6P4J323"/>
<dbReference type="Pfam" id="PF00732">
    <property type="entry name" value="GMC_oxred_N"/>
    <property type="match status" value="1"/>
</dbReference>
<organism evidence="8 9">
    <name type="scientific">Drosophila kikkawai</name>
    <name type="common">Fruit fly</name>
    <dbReference type="NCBI Taxonomy" id="30033"/>
    <lineage>
        <taxon>Eukaryota</taxon>
        <taxon>Metazoa</taxon>
        <taxon>Ecdysozoa</taxon>
        <taxon>Arthropoda</taxon>
        <taxon>Hexapoda</taxon>
        <taxon>Insecta</taxon>
        <taxon>Pterygota</taxon>
        <taxon>Neoptera</taxon>
        <taxon>Endopterygota</taxon>
        <taxon>Diptera</taxon>
        <taxon>Brachycera</taxon>
        <taxon>Muscomorpha</taxon>
        <taxon>Ephydroidea</taxon>
        <taxon>Drosophilidae</taxon>
        <taxon>Drosophila</taxon>
        <taxon>Sophophora</taxon>
    </lineage>
</organism>
<evidence type="ECO:0000259" key="7">
    <source>
        <dbReference type="PROSITE" id="PS00624"/>
    </source>
</evidence>
<evidence type="ECO:0000313" key="8">
    <source>
        <dbReference type="Proteomes" id="UP001652661"/>
    </source>
</evidence>
<dbReference type="Proteomes" id="UP001652661">
    <property type="component" value="Chromosome X"/>
</dbReference>
<keyword evidence="6" id="KW-0732">Signal</keyword>
<dbReference type="OrthoDB" id="269227at2759"/>
<dbReference type="GO" id="GO:0050660">
    <property type="term" value="F:flavin adenine dinucleotide binding"/>
    <property type="evidence" value="ECO:0007669"/>
    <property type="project" value="InterPro"/>
</dbReference>
<gene>
    <name evidence="9" type="primary">LOC108079187</name>
</gene>
<evidence type="ECO:0000256" key="5">
    <source>
        <dbReference type="PIRSR" id="PIRSR000137-2"/>
    </source>
</evidence>
<dbReference type="InterPro" id="IPR007867">
    <property type="entry name" value="GMC_OxRtase_C"/>
</dbReference>
<sequence>MEFLSAQCAARSAGPANTLMSLLLSTLIAKFCDLSGQQQWPEDRGDWLDKNGGFQGEDYDFIVIGSGSSGAVVAGRLVEESNWKVLLLEAGGDPPIETEFVAWHMATQFSDWDWQYHSEPNGRACMAMLGESCHWPRGKMLGGTNGMNAMIYARGTREDFDDWERRGNPGWGYDSVLEHFRKAEDLRSTRPDYKPGDHGVGGPMGINNYVSDNEFRTTIRAGMQEMGYGSAPDFTEGSFVGQIDILGTQDGGRRITTARSHLRKDTPNLHILRHAHVKKINLDGQNRAESVTFVHRGSKEYTVRASKEIILSGGAIGSPQLLLLSGIGPADHLKSLGIPVKLDLPVGHNLKDHASLPVIFQIDKSTARKPTEEELVDAMYNLLMGRYSKLLHHEATALTGFINTTSIEGPNPDIQTTNFFSLMQSPELKGYVAATGFNDRVAKSILSANQNTNTYITYLLHLKPFSAGSLTLKTANYLDAPILDPGYMTDERDVDTYIRALNIYKNLPNTKAFSERETTLHKLDLEKCNGLKYQSDEYWRCYIRHMTTTVYHPVGTTRMGPSTDPTAVVDPRLRVHGAKGLRVIDASIMPDIVGANTNAACIMIGEKGADMIKEDHLGKVQHNEL</sequence>
<feature type="binding site" evidence="5">
    <location>
        <position position="144"/>
    </location>
    <ligand>
        <name>FAD</name>
        <dbReference type="ChEBI" id="CHEBI:57692"/>
    </ligand>
</feature>
<name>A0A6P4J323_DROKI</name>
<reference evidence="9" key="1">
    <citation type="submission" date="2025-08" db="UniProtKB">
        <authorList>
            <consortium name="RefSeq"/>
        </authorList>
    </citation>
    <scope>IDENTIFICATION</scope>
    <source>
        <strain evidence="9">14028-0561.14</strain>
        <tissue evidence="9">Whole fly</tissue>
    </source>
</reference>
<dbReference type="Gene3D" id="3.50.50.60">
    <property type="entry name" value="FAD/NAD(P)-binding domain"/>
    <property type="match status" value="1"/>
</dbReference>
<dbReference type="PROSITE" id="PS00624">
    <property type="entry name" value="GMC_OXRED_2"/>
    <property type="match status" value="1"/>
</dbReference>
<proteinExistence type="inferred from homology"/>
<dbReference type="GeneID" id="108079187"/>
<evidence type="ECO:0000256" key="1">
    <source>
        <dbReference type="ARBA" id="ARBA00001974"/>
    </source>
</evidence>
<dbReference type="InterPro" id="IPR000172">
    <property type="entry name" value="GMC_OxRdtase_N"/>
</dbReference>
<dbReference type="GO" id="GO:0016614">
    <property type="term" value="F:oxidoreductase activity, acting on CH-OH group of donors"/>
    <property type="evidence" value="ECO:0007669"/>
    <property type="project" value="InterPro"/>
</dbReference>
<comment type="cofactor">
    <cofactor evidence="1 5">
        <name>FAD</name>
        <dbReference type="ChEBI" id="CHEBI:57692"/>
    </cofactor>
</comment>
<feature type="binding site" evidence="5">
    <location>
        <position position="277"/>
    </location>
    <ligand>
        <name>FAD</name>
        <dbReference type="ChEBI" id="CHEBI:57692"/>
    </ligand>
</feature>
<dbReference type="PANTHER" id="PTHR11552:SF147">
    <property type="entry name" value="CHOLINE DEHYDROGENASE, MITOCHONDRIAL"/>
    <property type="match status" value="1"/>
</dbReference>
<keyword evidence="8" id="KW-1185">Reference proteome</keyword>
<feature type="chain" id="PRO_5027612334" evidence="6">
    <location>
        <begin position="30"/>
        <end position="625"/>
    </location>
</feature>
<evidence type="ECO:0000256" key="6">
    <source>
        <dbReference type="SAM" id="SignalP"/>
    </source>
</evidence>
<dbReference type="SUPFAM" id="SSF51905">
    <property type="entry name" value="FAD/NAD(P)-binding domain"/>
    <property type="match status" value="1"/>
</dbReference>
<feature type="domain" description="Glucose-methanol-choline oxidoreductase N-terminal" evidence="7">
    <location>
        <begin position="314"/>
        <end position="328"/>
    </location>
</feature>
<protein>
    <submittedName>
        <fullName evidence="9">Glucose dehydrogenase [FAD, quinone]</fullName>
    </submittedName>
</protein>
<accession>A0A6P4J323</accession>
<dbReference type="SUPFAM" id="SSF54373">
    <property type="entry name" value="FAD-linked reductases, C-terminal domain"/>
    <property type="match status" value="1"/>
</dbReference>
<feature type="signal peptide" evidence="6">
    <location>
        <begin position="1"/>
        <end position="29"/>
    </location>
</feature>
<evidence type="ECO:0000256" key="4">
    <source>
        <dbReference type="ARBA" id="ARBA00022827"/>
    </source>
</evidence>
<dbReference type="InterPro" id="IPR012132">
    <property type="entry name" value="GMC_OxRdtase"/>
</dbReference>
<dbReference type="InterPro" id="IPR036188">
    <property type="entry name" value="FAD/NAD-bd_sf"/>
</dbReference>
<dbReference type="Gene3D" id="3.30.560.10">
    <property type="entry name" value="Glucose Oxidase, domain 3"/>
    <property type="match status" value="1"/>
</dbReference>
<dbReference type="Pfam" id="PF05199">
    <property type="entry name" value="GMC_oxred_C"/>
    <property type="match status" value="1"/>
</dbReference>
<dbReference type="PIRSF" id="PIRSF000137">
    <property type="entry name" value="Alcohol_oxidase"/>
    <property type="match status" value="1"/>
</dbReference>
<comment type="similarity">
    <text evidence="2">Belongs to the GMC oxidoreductase family.</text>
</comment>